<evidence type="ECO:0000256" key="1">
    <source>
        <dbReference type="ARBA" id="ARBA00009477"/>
    </source>
</evidence>
<dbReference type="GO" id="GO:1990281">
    <property type="term" value="C:efflux pump complex"/>
    <property type="evidence" value="ECO:0007669"/>
    <property type="project" value="TreeGrafter"/>
</dbReference>
<evidence type="ECO:0000259" key="6">
    <source>
        <dbReference type="Pfam" id="PF25954"/>
    </source>
</evidence>
<gene>
    <name evidence="8" type="ORF">HNQ52_001577</name>
</gene>
<dbReference type="InterPro" id="IPR058625">
    <property type="entry name" value="MdtA-like_BSH"/>
</dbReference>
<feature type="domain" description="CusB-like beta-barrel" evidence="6">
    <location>
        <begin position="214"/>
        <end position="287"/>
    </location>
</feature>
<dbReference type="Gene3D" id="2.40.420.20">
    <property type="match status" value="1"/>
</dbReference>
<evidence type="ECO:0000259" key="4">
    <source>
        <dbReference type="Pfam" id="PF25876"/>
    </source>
</evidence>
<feature type="domain" description="YknX-like C-terminal permuted SH3-like" evidence="7">
    <location>
        <begin position="295"/>
        <end position="362"/>
    </location>
</feature>
<dbReference type="Gene3D" id="1.10.287.470">
    <property type="entry name" value="Helix hairpin bin"/>
    <property type="match status" value="1"/>
</dbReference>
<accession>A0A7W8D506</accession>
<keyword evidence="3" id="KW-0732">Signal</keyword>
<dbReference type="PROSITE" id="PS51257">
    <property type="entry name" value="PROKAR_LIPOPROTEIN"/>
    <property type="match status" value="1"/>
</dbReference>
<name>A0A7W8D506_9GAMM</name>
<evidence type="ECO:0000256" key="2">
    <source>
        <dbReference type="SAM" id="MobiDB-lite"/>
    </source>
</evidence>
<feature type="region of interest" description="Disordered" evidence="2">
    <location>
        <begin position="30"/>
        <end position="50"/>
    </location>
</feature>
<sequence>MRRIPPLLILAAAAAFVLAACGGGDDGAAPPGAAPGGAPGGEGDGAGGAPAMQLPVEAVAVKREPLEAAVQTVGTTRADESVVIRPEVAGRIVRLPFTEGDRVKKGDELFALDDSVPRAALSEASATRVNAQRADTRASELGQRRLISQSEIDTLRSQLGVADARVASARATLGKYTLRAPFDGVIGLREVSVGEYVSPGQALVTLVRLDPMEVDFSLPEAELSRIAQGQPVTLQVDAYPGETFRGEVAAVDPVIDINSRSAKVRARIDNTDYKLRPGLFARVSLGTGAQGQTGLLIPEQALMQQGEERFVYTVVDGKAKRTVIQTGLRLPGRLQVVSGLNEGDMVITAGQAKPMMFDGAGVMVMPAAGAAPAQGGAPAPAATPTGNGAAEPANPTPPAAPPAPEPETTGDDADTPEA</sequence>
<dbReference type="PANTHER" id="PTHR30469">
    <property type="entry name" value="MULTIDRUG RESISTANCE PROTEIN MDTA"/>
    <property type="match status" value="1"/>
</dbReference>
<evidence type="ECO:0000256" key="3">
    <source>
        <dbReference type="SAM" id="SignalP"/>
    </source>
</evidence>
<evidence type="ECO:0000313" key="9">
    <source>
        <dbReference type="Proteomes" id="UP000521199"/>
    </source>
</evidence>
<evidence type="ECO:0000259" key="5">
    <source>
        <dbReference type="Pfam" id="PF25917"/>
    </source>
</evidence>
<feature type="region of interest" description="Disordered" evidence="2">
    <location>
        <begin position="370"/>
        <end position="418"/>
    </location>
</feature>
<organism evidence="8 9">
    <name type="scientific">Chiayiivirga flava</name>
    <dbReference type="NCBI Taxonomy" id="659595"/>
    <lineage>
        <taxon>Bacteria</taxon>
        <taxon>Pseudomonadati</taxon>
        <taxon>Pseudomonadota</taxon>
        <taxon>Gammaproteobacteria</taxon>
        <taxon>Lysobacterales</taxon>
        <taxon>Lysobacteraceae</taxon>
        <taxon>Chiayiivirga</taxon>
    </lineage>
</organism>
<feature type="chain" id="PRO_5031211194" evidence="3">
    <location>
        <begin position="20"/>
        <end position="418"/>
    </location>
</feature>
<dbReference type="EMBL" id="JACHHP010000002">
    <property type="protein sequence ID" value="MBB5208048.1"/>
    <property type="molecule type" value="Genomic_DNA"/>
</dbReference>
<feature type="domain" description="Multidrug resistance protein MdtA-like barrel-sandwich hybrid" evidence="5">
    <location>
        <begin position="81"/>
        <end position="207"/>
    </location>
</feature>
<dbReference type="FunFam" id="2.40.30.170:FF:000010">
    <property type="entry name" value="Efflux RND transporter periplasmic adaptor subunit"/>
    <property type="match status" value="1"/>
</dbReference>
<dbReference type="Gene3D" id="2.40.30.170">
    <property type="match status" value="1"/>
</dbReference>
<dbReference type="PANTHER" id="PTHR30469:SF11">
    <property type="entry name" value="BLL4320 PROTEIN"/>
    <property type="match status" value="1"/>
</dbReference>
<dbReference type="Pfam" id="PF25954">
    <property type="entry name" value="Beta-barrel_RND_2"/>
    <property type="match status" value="1"/>
</dbReference>
<dbReference type="Pfam" id="PF25876">
    <property type="entry name" value="HH_MFP_RND"/>
    <property type="match status" value="1"/>
</dbReference>
<feature type="compositionally biased region" description="Acidic residues" evidence="2">
    <location>
        <begin position="408"/>
        <end position="418"/>
    </location>
</feature>
<proteinExistence type="inferred from homology"/>
<evidence type="ECO:0000313" key="8">
    <source>
        <dbReference type="EMBL" id="MBB5208048.1"/>
    </source>
</evidence>
<dbReference type="SUPFAM" id="SSF111369">
    <property type="entry name" value="HlyD-like secretion proteins"/>
    <property type="match status" value="1"/>
</dbReference>
<dbReference type="Pfam" id="PF25989">
    <property type="entry name" value="YknX_C"/>
    <property type="match status" value="1"/>
</dbReference>
<dbReference type="Proteomes" id="UP000521199">
    <property type="component" value="Unassembled WGS sequence"/>
</dbReference>
<comment type="similarity">
    <text evidence="1">Belongs to the membrane fusion protein (MFP) (TC 8.A.1) family.</text>
</comment>
<comment type="caution">
    <text evidence="8">The sequence shown here is derived from an EMBL/GenBank/DDBJ whole genome shotgun (WGS) entry which is preliminary data.</text>
</comment>
<dbReference type="InterPro" id="IPR058637">
    <property type="entry name" value="YknX-like_C"/>
</dbReference>
<evidence type="ECO:0000259" key="7">
    <source>
        <dbReference type="Pfam" id="PF25989"/>
    </source>
</evidence>
<dbReference type="RefSeq" id="WP_183960551.1">
    <property type="nucleotide sequence ID" value="NZ_JACHHP010000002.1"/>
</dbReference>
<dbReference type="AlphaFoldDB" id="A0A7W8D506"/>
<feature type="compositionally biased region" description="Pro residues" evidence="2">
    <location>
        <begin position="394"/>
        <end position="405"/>
    </location>
</feature>
<dbReference type="InterPro" id="IPR058792">
    <property type="entry name" value="Beta-barrel_RND_2"/>
</dbReference>
<dbReference type="InterPro" id="IPR006143">
    <property type="entry name" value="RND_pump_MFP"/>
</dbReference>
<dbReference type="Gene3D" id="2.40.50.100">
    <property type="match status" value="1"/>
</dbReference>
<feature type="compositionally biased region" description="Gly residues" evidence="2">
    <location>
        <begin position="34"/>
        <end position="48"/>
    </location>
</feature>
<dbReference type="GO" id="GO:0015562">
    <property type="term" value="F:efflux transmembrane transporter activity"/>
    <property type="evidence" value="ECO:0007669"/>
    <property type="project" value="TreeGrafter"/>
</dbReference>
<reference evidence="8 9" key="1">
    <citation type="submission" date="2020-08" db="EMBL/GenBank/DDBJ databases">
        <title>Genomic Encyclopedia of Type Strains, Phase IV (KMG-IV): sequencing the most valuable type-strain genomes for metagenomic binning, comparative biology and taxonomic classification.</title>
        <authorList>
            <person name="Goeker M."/>
        </authorList>
    </citation>
    <scope>NUCLEOTIDE SEQUENCE [LARGE SCALE GENOMIC DNA]</scope>
    <source>
        <strain evidence="8 9">DSM 24163</strain>
    </source>
</reference>
<protein>
    <submittedName>
        <fullName evidence="8">Membrane fusion protein (Multidrug efflux system)</fullName>
    </submittedName>
</protein>
<feature type="compositionally biased region" description="Low complexity" evidence="2">
    <location>
        <begin position="370"/>
        <end position="393"/>
    </location>
</feature>
<feature type="domain" description="Multidrug resistance protein MdtA-like alpha-helical hairpin" evidence="4">
    <location>
        <begin position="118"/>
        <end position="173"/>
    </location>
</feature>
<dbReference type="InterPro" id="IPR058624">
    <property type="entry name" value="MdtA-like_HH"/>
</dbReference>
<dbReference type="Pfam" id="PF25917">
    <property type="entry name" value="BSH_RND"/>
    <property type="match status" value="1"/>
</dbReference>
<dbReference type="NCBIfam" id="TIGR01730">
    <property type="entry name" value="RND_mfp"/>
    <property type="match status" value="1"/>
</dbReference>
<keyword evidence="9" id="KW-1185">Reference proteome</keyword>
<feature type="signal peptide" evidence="3">
    <location>
        <begin position="1"/>
        <end position="19"/>
    </location>
</feature>